<evidence type="ECO:0000313" key="1">
    <source>
        <dbReference type="EMBL" id="KAJ8638381.1"/>
    </source>
</evidence>
<dbReference type="Proteomes" id="UP001234297">
    <property type="component" value="Chromosome 3"/>
</dbReference>
<reference evidence="1 2" key="1">
    <citation type="journal article" date="2022" name="Hortic Res">
        <title>A haplotype resolved chromosomal level avocado genome allows analysis of novel avocado genes.</title>
        <authorList>
            <person name="Nath O."/>
            <person name="Fletcher S.J."/>
            <person name="Hayward A."/>
            <person name="Shaw L.M."/>
            <person name="Masouleh A.K."/>
            <person name="Furtado A."/>
            <person name="Henry R.J."/>
            <person name="Mitter N."/>
        </authorList>
    </citation>
    <scope>NUCLEOTIDE SEQUENCE [LARGE SCALE GENOMIC DNA]</scope>
    <source>
        <strain evidence="2">cv. Hass</strain>
    </source>
</reference>
<proteinExistence type="predicted"/>
<protein>
    <submittedName>
        <fullName evidence="1">Uncharacterized protein</fullName>
    </submittedName>
</protein>
<evidence type="ECO:0000313" key="2">
    <source>
        <dbReference type="Proteomes" id="UP001234297"/>
    </source>
</evidence>
<keyword evidence="2" id="KW-1185">Reference proteome</keyword>
<name>A0ACC2LXX2_PERAE</name>
<dbReference type="EMBL" id="CM056811">
    <property type="protein sequence ID" value="KAJ8638381.1"/>
    <property type="molecule type" value="Genomic_DNA"/>
</dbReference>
<sequence>MERTWDAEEVVEKAWDEEKEQQRLPIPIPISNSSPFPCNYSSQANIHNPFFLETALSRMTLNASDIVPLYCPHPQSPSPFVDVVQSPLLQSPTVPTVYCACTSPSYNNHIQQTTLKLGHQTCLHNFHTYEPTSARAHHFTLSKSHPCEKVSYKNDFDSFTHFHQHCCCLQSTNASSSSSAGMTCECNKKCSTRGCSNTKKFLPRADRHHGEWPVLELDNSSMSRSRYQPHNLLPMITRHTSLEDLRGRMAAEAMDQYGCRFLQKKVEEGRKEDIDMIFLELKDHICDLMVDSFGSHLVQKLIEVCTEEQRTEAILSATKNEFKLFCSCLDIYGTRAMKKLLEHLTTAQQICCVISALKPNTIKLSKNSNGCHVMEHCFRQFSSDYNKPLSIKIADHCVEVATNRNGCCVLLKCVENARGMQKERLMLEIIANALFLAQDEYGNYVVQFLLGLNLPNVTTNVLRQLEGNFVHLSMQKCSSNVVERCLNEANQEEVTWIIRELLGSPNPLSLLQGAYGNYVIQSALAVAKGPDYNAIVALVMRHAVVLRSHPYGKNILSSINSSKLHVRSCTCWRR</sequence>
<organism evidence="1 2">
    <name type="scientific">Persea americana</name>
    <name type="common">Avocado</name>
    <dbReference type="NCBI Taxonomy" id="3435"/>
    <lineage>
        <taxon>Eukaryota</taxon>
        <taxon>Viridiplantae</taxon>
        <taxon>Streptophyta</taxon>
        <taxon>Embryophyta</taxon>
        <taxon>Tracheophyta</taxon>
        <taxon>Spermatophyta</taxon>
        <taxon>Magnoliopsida</taxon>
        <taxon>Magnoliidae</taxon>
        <taxon>Laurales</taxon>
        <taxon>Lauraceae</taxon>
        <taxon>Persea</taxon>
    </lineage>
</organism>
<accession>A0ACC2LXX2</accession>
<comment type="caution">
    <text evidence="1">The sequence shown here is derived from an EMBL/GenBank/DDBJ whole genome shotgun (WGS) entry which is preliminary data.</text>
</comment>
<gene>
    <name evidence="1" type="ORF">MRB53_012648</name>
</gene>